<gene>
    <name evidence="3" type="ORF">SMTD_LOCUS5330</name>
</gene>
<dbReference type="GO" id="GO:0051059">
    <property type="term" value="F:NF-kappaB binding"/>
    <property type="evidence" value="ECO:0007669"/>
    <property type="project" value="TreeGrafter"/>
</dbReference>
<sequence>MAIIKTLILQGSDLTARDEYGLTPIIWACQSDRLGNLVILLKAAKIRSIPEKQWMYDSSGYHLIHHTLLKDDRLKCLEYKPNAILLNQFNNENRTPLHLATINGHGNIVNLLLSHKGFIVTIMYNIF</sequence>
<dbReference type="EMBL" id="UZAL01026977">
    <property type="protein sequence ID" value="VDP28121.1"/>
    <property type="molecule type" value="Genomic_DNA"/>
</dbReference>
<dbReference type="InterPro" id="IPR002110">
    <property type="entry name" value="Ankyrin_rpt"/>
</dbReference>
<dbReference type="Gene3D" id="1.25.40.20">
    <property type="entry name" value="Ankyrin repeat-containing domain"/>
    <property type="match status" value="1"/>
</dbReference>
<dbReference type="PROSITE" id="PS50088">
    <property type="entry name" value="ANK_REPEAT"/>
    <property type="match status" value="1"/>
</dbReference>
<dbReference type="PANTHER" id="PTHR46680">
    <property type="entry name" value="NF-KAPPA-B INHIBITOR ALPHA"/>
    <property type="match status" value="1"/>
</dbReference>
<dbReference type="GO" id="GO:0071356">
    <property type="term" value="P:cellular response to tumor necrosis factor"/>
    <property type="evidence" value="ECO:0007669"/>
    <property type="project" value="TreeGrafter"/>
</dbReference>
<keyword evidence="1" id="KW-0677">Repeat</keyword>
<proteinExistence type="predicted"/>
<evidence type="ECO:0000256" key="2">
    <source>
        <dbReference type="ARBA" id="ARBA00023043"/>
    </source>
</evidence>
<accession>A0A183NT94</accession>
<dbReference type="AlphaFoldDB" id="A0A183NT94"/>
<evidence type="ECO:0000313" key="3">
    <source>
        <dbReference type="EMBL" id="VDP28121.1"/>
    </source>
</evidence>
<dbReference type="PANTHER" id="PTHR46680:SF3">
    <property type="entry name" value="NF-KAPPA-B INHIBITOR CACTUS"/>
    <property type="match status" value="1"/>
</dbReference>
<dbReference type="InterPro" id="IPR036770">
    <property type="entry name" value="Ankyrin_rpt-contain_sf"/>
</dbReference>
<keyword evidence="4" id="KW-1185">Reference proteome</keyword>
<protein>
    <submittedName>
        <fullName evidence="3">Uncharacterized protein</fullName>
    </submittedName>
</protein>
<name>A0A183NT94_9TREM</name>
<dbReference type="PROSITE" id="PS50297">
    <property type="entry name" value="ANK_REP_REGION"/>
    <property type="match status" value="1"/>
</dbReference>
<dbReference type="Pfam" id="PF12796">
    <property type="entry name" value="Ank_2"/>
    <property type="match status" value="1"/>
</dbReference>
<evidence type="ECO:0000313" key="4">
    <source>
        <dbReference type="Proteomes" id="UP000269396"/>
    </source>
</evidence>
<evidence type="ECO:0000256" key="1">
    <source>
        <dbReference type="ARBA" id="ARBA00022737"/>
    </source>
</evidence>
<reference evidence="3 4" key="1">
    <citation type="submission" date="2018-11" db="EMBL/GenBank/DDBJ databases">
        <authorList>
            <consortium name="Pathogen Informatics"/>
        </authorList>
    </citation>
    <scope>NUCLEOTIDE SEQUENCE [LARGE SCALE GENOMIC DNA]</scope>
    <source>
        <strain>Denwood</strain>
        <strain evidence="4">Zambia</strain>
    </source>
</reference>
<dbReference type="GO" id="GO:0005829">
    <property type="term" value="C:cytosol"/>
    <property type="evidence" value="ECO:0007669"/>
    <property type="project" value="TreeGrafter"/>
</dbReference>
<dbReference type="SUPFAM" id="SSF48403">
    <property type="entry name" value="Ankyrin repeat"/>
    <property type="match status" value="1"/>
</dbReference>
<keyword evidence="2" id="KW-0040">ANK repeat</keyword>
<dbReference type="SMART" id="SM00248">
    <property type="entry name" value="ANK"/>
    <property type="match status" value="2"/>
</dbReference>
<organism evidence="3 4">
    <name type="scientific">Schistosoma mattheei</name>
    <dbReference type="NCBI Taxonomy" id="31246"/>
    <lineage>
        <taxon>Eukaryota</taxon>
        <taxon>Metazoa</taxon>
        <taxon>Spiralia</taxon>
        <taxon>Lophotrochozoa</taxon>
        <taxon>Platyhelminthes</taxon>
        <taxon>Trematoda</taxon>
        <taxon>Digenea</taxon>
        <taxon>Strigeidida</taxon>
        <taxon>Schistosomatoidea</taxon>
        <taxon>Schistosomatidae</taxon>
        <taxon>Schistosoma</taxon>
    </lineage>
</organism>
<dbReference type="InterPro" id="IPR051070">
    <property type="entry name" value="NF-kappa-B_inhibitor"/>
</dbReference>
<dbReference type="Proteomes" id="UP000269396">
    <property type="component" value="Unassembled WGS sequence"/>
</dbReference>